<protein>
    <submittedName>
        <fullName evidence="2">Uncharacterized protein</fullName>
    </submittedName>
</protein>
<proteinExistence type="predicted"/>
<evidence type="ECO:0000313" key="3">
    <source>
        <dbReference type="Proteomes" id="UP001219525"/>
    </source>
</evidence>
<keyword evidence="3" id="KW-1185">Reference proteome</keyword>
<feature type="compositionally biased region" description="Polar residues" evidence="1">
    <location>
        <begin position="43"/>
        <end position="54"/>
    </location>
</feature>
<dbReference type="Proteomes" id="UP001219525">
    <property type="component" value="Unassembled WGS sequence"/>
</dbReference>
<evidence type="ECO:0000313" key="2">
    <source>
        <dbReference type="EMBL" id="KAJ7194582.1"/>
    </source>
</evidence>
<dbReference type="AlphaFoldDB" id="A0AAD6UY45"/>
<comment type="caution">
    <text evidence="2">The sequence shown here is derived from an EMBL/GenBank/DDBJ whole genome shotgun (WGS) entry which is preliminary data.</text>
</comment>
<feature type="region of interest" description="Disordered" evidence="1">
    <location>
        <begin position="43"/>
        <end position="82"/>
    </location>
</feature>
<accession>A0AAD6UY45</accession>
<reference evidence="2" key="1">
    <citation type="submission" date="2023-03" db="EMBL/GenBank/DDBJ databases">
        <title>Massive genome expansion in bonnet fungi (Mycena s.s.) driven by repeated elements and novel gene families across ecological guilds.</title>
        <authorList>
            <consortium name="Lawrence Berkeley National Laboratory"/>
            <person name="Harder C.B."/>
            <person name="Miyauchi S."/>
            <person name="Viragh M."/>
            <person name="Kuo A."/>
            <person name="Thoen E."/>
            <person name="Andreopoulos B."/>
            <person name="Lu D."/>
            <person name="Skrede I."/>
            <person name="Drula E."/>
            <person name="Henrissat B."/>
            <person name="Morin E."/>
            <person name="Kohler A."/>
            <person name="Barry K."/>
            <person name="LaButti K."/>
            <person name="Morin E."/>
            <person name="Salamov A."/>
            <person name="Lipzen A."/>
            <person name="Mereny Z."/>
            <person name="Hegedus B."/>
            <person name="Baldrian P."/>
            <person name="Stursova M."/>
            <person name="Weitz H."/>
            <person name="Taylor A."/>
            <person name="Grigoriev I.V."/>
            <person name="Nagy L.G."/>
            <person name="Martin F."/>
            <person name="Kauserud H."/>
        </authorList>
    </citation>
    <scope>NUCLEOTIDE SEQUENCE</scope>
    <source>
        <strain evidence="2">9144</strain>
    </source>
</reference>
<name>A0AAD6UY45_9AGAR</name>
<gene>
    <name evidence="2" type="ORF">GGX14DRAFT_404615</name>
</gene>
<organism evidence="2 3">
    <name type="scientific">Mycena pura</name>
    <dbReference type="NCBI Taxonomy" id="153505"/>
    <lineage>
        <taxon>Eukaryota</taxon>
        <taxon>Fungi</taxon>
        <taxon>Dikarya</taxon>
        <taxon>Basidiomycota</taxon>
        <taxon>Agaricomycotina</taxon>
        <taxon>Agaricomycetes</taxon>
        <taxon>Agaricomycetidae</taxon>
        <taxon>Agaricales</taxon>
        <taxon>Marasmiineae</taxon>
        <taxon>Mycenaceae</taxon>
        <taxon>Mycena</taxon>
    </lineage>
</organism>
<evidence type="ECO:0000256" key="1">
    <source>
        <dbReference type="SAM" id="MobiDB-lite"/>
    </source>
</evidence>
<dbReference type="EMBL" id="JARJCW010000097">
    <property type="protein sequence ID" value="KAJ7194582.1"/>
    <property type="molecule type" value="Genomic_DNA"/>
</dbReference>
<sequence length="107" mass="11708">MPPRCEFLSGNDLRSQASGDKLYVQNTTITRLLVLACRASCVGTNNRSGHSQGESAPRIHKRKRKHPDGACRSSHRPGGSTDCGLQWLSAVPDKSMFLLAPAPRAHW</sequence>